<dbReference type="Pfam" id="PF05400">
    <property type="entry name" value="FliT"/>
    <property type="match status" value="1"/>
</dbReference>
<dbReference type="Gene3D" id="1.20.58.380">
    <property type="entry name" value="Flagellar protein flit"/>
    <property type="match status" value="1"/>
</dbReference>
<keyword evidence="2" id="KW-0963">Cytoplasm</keyword>
<keyword evidence="6" id="KW-0969">Cilium</keyword>
<keyword evidence="6" id="KW-0282">Flagellum</keyword>
<organism evidence="6 7">
    <name type="scientific">Noviherbaspirillum pedocola</name>
    <dbReference type="NCBI Taxonomy" id="2801341"/>
    <lineage>
        <taxon>Bacteria</taxon>
        <taxon>Pseudomonadati</taxon>
        <taxon>Pseudomonadota</taxon>
        <taxon>Betaproteobacteria</taxon>
        <taxon>Burkholderiales</taxon>
        <taxon>Oxalobacteraceae</taxon>
        <taxon>Noviherbaspirillum</taxon>
    </lineage>
</organism>
<accession>A0A934SWF2</accession>
<comment type="caution">
    <text evidence="6">The sequence shown here is derived from an EMBL/GenBank/DDBJ whole genome shotgun (WGS) entry which is preliminary data.</text>
</comment>
<dbReference type="EMBL" id="JAEPBG010000007">
    <property type="protein sequence ID" value="MBK4736356.1"/>
    <property type="molecule type" value="Genomic_DNA"/>
</dbReference>
<evidence type="ECO:0000256" key="2">
    <source>
        <dbReference type="ARBA" id="ARBA00022490"/>
    </source>
</evidence>
<keyword evidence="4" id="KW-0143">Chaperone</keyword>
<protein>
    <recommendedName>
        <fullName evidence="5">Flagellar protein FliT</fullName>
    </recommendedName>
</protein>
<evidence type="ECO:0000313" key="6">
    <source>
        <dbReference type="EMBL" id="MBK4736356.1"/>
    </source>
</evidence>
<evidence type="ECO:0000313" key="7">
    <source>
        <dbReference type="Proteomes" id="UP000622890"/>
    </source>
</evidence>
<keyword evidence="7" id="KW-1185">Reference proteome</keyword>
<reference evidence="6" key="1">
    <citation type="submission" date="2021-01" db="EMBL/GenBank/DDBJ databases">
        <title>Genome sequence of strain Noviherbaspirillum sp. DKR-6.</title>
        <authorList>
            <person name="Chaudhary D.K."/>
        </authorList>
    </citation>
    <scope>NUCLEOTIDE SEQUENCE</scope>
    <source>
        <strain evidence="6">DKR-6</strain>
    </source>
</reference>
<keyword evidence="3" id="KW-1005">Bacterial flagellum biogenesis</keyword>
<evidence type="ECO:0000256" key="3">
    <source>
        <dbReference type="ARBA" id="ARBA00022795"/>
    </source>
</evidence>
<keyword evidence="6" id="KW-0966">Cell projection</keyword>
<dbReference type="GO" id="GO:0044781">
    <property type="term" value="P:bacterial-type flagellum organization"/>
    <property type="evidence" value="ECO:0007669"/>
    <property type="project" value="UniProtKB-KW"/>
</dbReference>
<dbReference type="InterPro" id="IPR008622">
    <property type="entry name" value="FliT"/>
</dbReference>
<dbReference type="AlphaFoldDB" id="A0A934SWF2"/>
<proteinExistence type="predicted"/>
<name>A0A934SWF2_9BURK</name>
<evidence type="ECO:0000256" key="1">
    <source>
        <dbReference type="ARBA" id="ARBA00004514"/>
    </source>
</evidence>
<comment type="subcellular location">
    <subcellularLocation>
        <location evidence="1">Cytoplasm</location>
        <location evidence="1">Cytosol</location>
    </subcellularLocation>
</comment>
<dbReference type="Proteomes" id="UP000622890">
    <property type="component" value="Unassembled WGS sequence"/>
</dbReference>
<sequence length="107" mass="12193">MTCDDVISLYENLSLLTRQMLEAARGRNWDRLRELEEACAAEIGRLHDDAPLPPLSGELRARKVRILQRILADDREIRTITEPWMEQLSLLLNSGSARTSSTCRRSG</sequence>
<evidence type="ECO:0000256" key="5">
    <source>
        <dbReference type="ARBA" id="ARBA00093797"/>
    </source>
</evidence>
<gene>
    <name evidence="6" type="ORF">JJB74_17175</name>
</gene>
<evidence type="ECO:0000256" key="4">
    <source>
        <dbReference type="ARBA" id="ARBA00023186"/>
    </source>
</evidence>